<dbReference type="STRING" id="670386.D3AY23"/>
<dbReference type="OMA" id="DKIWILM"/>
<dbReference type="SUPFAM" id="SSF56112">
    <property type="entry name" value="Protein kinase-like (PK-like)"/>
    <property type="match status" value="1"/>
</dbReference>
<organism evidence="16 17">
    <name type="scientific">Heterostelium pallidum (strain ATCC 26659 / Pp 5 / PN500)</name>
    <name type="common">Cellular slime mold</name>
    <name type="synonym">Polysphondylium pallidum</name>
    <dbReference type="NCBI Taxonomy" id="670386"/>
    <lineage>
        <taxon>Eukaryota</taxon>
        <taxon>Amoebozoa</taxon>
        <taxon>Evosea</taxon>
        <taxon>Eumycetozoa</taxon>
        <taxon>Dictyostelia</taxon>
        <taxon>Acytosteliales</taxon>
        <taxon>Acytosteliaceae</taxon>
        <taxon>Heterostelium</taxon>
    </lineage>
</organism>
<dbReference type="PROSITE" id="PS00108">
    <property type="entry name" value="PROTEIN_KINASE_ST"/>
    <property type="match status" value="1"/>
</dbReference>
<accession>D3AY23</accession>
<keyword evidence="9 13" id="KW-0067">ATP-binding</keyword>
<dbReference type="GO" id="GO:0046872">
    <property type="term" value="F:metal ion binding"/>
    <property type="evidence" value="ECO:0007669"/>
    <property type="project" value="UniProtKB-KW"/>
</dbReference>
<comment type="caution">
    <text evidence="16">The sequence shown here is derived from an EMBL/GenBank/DDBJ whole genome shotgun (WGS) entry which is preliminary data.</text>
</comment>
<dbReference type="InterPro" id="IPR011009">
    <property type="entry name" value="Kinase-like_dom_sf"/>
</dbReference>
<dbReference type="PROSITE" id="PS50011">
    <property type="entry name" value="PROTEIN_KINASE_DOM"/>
    <property type="match status" value="1"/>
</dbReference>
<feature type="region of interest" description="Disordered" evidence="14">
    <location>
        <begin position="787"/>
        <end position="816"/>
    </location>
</feature>
<dbReference type="Proteomes" id="UP000001396">
    <property type="component" value="Unassembled WGS sequence"/>
</dbReference>
<sequence>MSNFLQKVLKSPSTQNLLSTQSNSSNNNNNNNNNNSSKIEESSSPTIENTTKAAVIEQSDEAIKQLPSPPSTTTTTSSDSCNTTPTKITLENCSSNSSSPVPLAESNRSDSTTSLSSAVSSNSNNSHNSTLNVNNNNLQRQYSNTSIRSDDSSSLGTMTASTINEDFDENAGHHMLSSSLPASGHLHHHHGSISTPTSPTPFSYTGQQATPPPSLSNSSNSRFSNKKTSNIKDNNLTPSASPSARSPTPLSDTDSPSGTGSSSRLDKFMKKGAQMLRGPDIHLFSSNKSKSSSTSKKKKQPKFDLDTEISAPYSVVHKMHVDFDLKWTGHNDFVLDEKLGDGAYGSVYKGTHKDLGFTLAIKVIEIKESEAQSLQNEINILKNCKSSNIVSYFGSLQNEDKIWILMDFCSLGSIRDIIESTEKTLNESQISFVVKNTLKGLIYLHNQNIIHRDIKAANILLTDQSEVKLADFGVSEKLSDFDDQSKEMIGTPLWMAPEVILKKNYDYKADIWSLGITIIEMADGLPPHMDMNPMRAMKMVPIWSPPTFSEPKKWSPLLNDFLSKCLMKDPEKRLSPKELLNHPFLKKTKGPEVLGDLIHQVLRLKKKKHDEAKKNHENHTDSTSTSAATEKSNETSASSSTDINNHSGGGGDSNEEKKGGLLGTATRGTMVFKGVYSTCNEFDEDEDAEGDGEDDGDGDADDDEEVDPFSTTVFHGERAQNFGEDDDAEDESNNDDDSENDEEYSSTGTMVHKIKKPIPQRANHSRSKSTSAAIALSEILSMKSQIPSSQIRGPGGMPLKPLPPLPPNPTSSSLLHHSGEQTAQLGELIHQEISNFETKVLSYIDNKNRDAVEELKEHVNSVERNLISYVNQELQNVLSVFTLKLQPLLTSIEELKVANQQLLQQQQLQIKPLVTKHSMIIEQPKRCTSPILSTSTSSASTTVVRRPLSSSTASLEEPKSTSTSPTTTVSTSTSTSTPVNLTSSPSQTHSFRPLSAPVIHETSPVQINQRTSAPIPGGRAPIISASTHASSPPKHESVQQQTQSIYNNNNNNNNNINQASRVSPTLRRMSSLPKINSPDTSSTQSPSNEKKAFYQDDHIDINKHLVTEKLKIFQQQQQ</sequence>
<feature type="region of interest" description="Disordered" evidence="14">
    <location>
        <begin position="929"/>
        <end position="993"/>
    </location>
</feature>
<feature type="compositionally biased region" description="Polar residues" evidence="14">
    <location>
        <begin position="87"/>
        <end position="100"/>
    </location>
</feature>
<keyword evidence="4" id="KW-0723">Serine/threonine-protein kinase</keyword>
<feature type="compositionally biased region" description="Acidic residues" evidence="14">
    <location>
        <begin position="723"/>
        <end position="744"/>
    </location>
</feature>
<feature type="region of interest" description="Disordered" evidence="14">
    <location>
        <begin position="682"/>
        <end position="770"/>
    </location>
</feature>
<evidence type="ECO:0000256" key="13">
    <source>
        <dbReference type="PROSITE-ProRule" id="PRU10141"/>
    </source>
</evidence>
<feature type="compositionally biased region" description="Low complexity" evidence="14">
    <location>
        <begin position="109"/>
        <end position="138"/>
    </location>
</feature>
<dbReference type="CDD" id="cd06612">
    <property type="entry name" value="STKc_MST1_2"/>
    <property type="match status" value="1"/>
</dbReference>
<dbReference type="InParanoid" id="D3AY23"/>
<evidence type="ECO:0000256" key="7">
    <source>
        <dbReference type="ARBA" id="ARBA00022741"/>
    </source>
</evidence>
<evidence type="ECO:0000256" key="14">
    <source>
        <dbReference type="SAM" id="MobiDB-lite"/>
    </source>
</evidence>
<dbReference type="PANTHER" id="PTHR48012">
    <property type="entry name" value="STERILE20-LIKE KINASE, ISOFORM B-RELATED"/>
    <property type="match status" value="1"/>
</dbReference>
<reference evidence="16 17" key="1">
    <citation type="journal article" date="2011" name="Genome Res.">
        <title>Phylogeny-wide analysis of social amoeba genomes highlights ancient origins for complex intercellular communication.</title>
        <authorList>
            <person name="Heidel A.J."/>
            <person name="Lawal H.M."/>
            <person name="Felder M."/>
            <person name="Schilde C."/>
            <person name="Helps N.R."/>
            <person name="Tunggal B."/>
            <person name="Rivero F."/>
            <person name="John U."/>
            <person name="Schleicher M."/>
            <person name="Eichinger L."/>
            <person name="Platzer M."/>
            <person name="Noegel A.A."/>
            <person name="Schaap P."/>
            <person name="Gloeckner G."/>
        </authorList>
    </citation>
    <scope>NUCLEOTIDE SEQUENCE [LARGE SCALE GENOMIC DNA]</scope>
    <source>
        <strain evidence="17">ATCC 26659 / Pp 5 / PN500</strain>
    </source>
</reference>
<feature type="compositionally biased region" description="Low complexity" evidence="14">
    <location>
        <begin position="1047"/>
        <end position="1057"/>
    </location>
</feature>
<dbReference type="InterPro" id="IPR050629">
    <property type="entry name" value="STE20/SPS1-PAK"/>
</dbReference>
<dbReference type="PROSITE" id="PS00107">
    <property type="entry name" value="PROTEIN_KINASE_ATP"/>
    <property type="match status" value="1"/>
</dbReference>
<name>D3AY23_HETP5</name>
<evidence type="ECO:0000256" key="1">
    <source>
        <dbReference type="ARBA" id="ARBA00001946"/>
    </source>
</evidence>
<dbReference type="EC" id="2.7.11.1" evidence="3"/>
<dbReference type="InterPro" id="IPR000719">
    <property type="entry name" value="Prot_kinase_dom"/>
</dbReference>
<feature type="compositionally biased region" description="Basic residues" evidence="14">
    <location>
        <begin position="752"/>
        <end position="767"/>
    </location>
</feature>
<feature type="compositionally biased region" description="Low complexity" evidence="14">
    <location>
        <begin position="960"/>
        <end position="986"/>
    </location>
</feature>
<evidence type="ECO:0000256" key="10">
    <source>
        <dbReference type="ARBA" id="ARBA00022842"/>
    </source>
</evidence>
<dbReference type="AlphaFoldDB" id="D3AY23"/>
<evidence type="ECO:0000256" key="9">
    <source>
        <dbReference type="ARBA" id="ARBA00022840"/>
    </source>
</evidence>
<dbReference type="GO" id="GO:0005524">
    <property type="term" value="F:ATP binding"/>
    <property type="evidence" value="ECO:0007669"/>
    <property type="project" value="UniProtKB-UniRule"/>
</dbReference>
<dbReference type="GO" id="GO:0005737">
    <property type="term" value="C:cytoplasm"/>
    <property type="evidence" value="ECO:0007669"/>
    <property type="project" value="TreeGrafter"/>
</dbReference>
<evidence type="ECO:0000256" key="11">
    <source>
        <dbReference type="ARBA" id="ARBA00047899"/>
    </source>
</evidence>
<feature type="region of interest" description="Disordered" evidence="14">
    <location>
        <begin position="172"/>
        <end position="265"/>
    </location>
</feature>
<evidence type="ECO:0000256" key="3">
    <source>
        <dbReference type="ARBA" id="ARBA00012513"/>
    </source>
</evidence>
<feature type="compositionally biased region" description="Low complexity" evidence="14">
    <location>
        <begin position="215"/>
        <end position="228"/>
    </location>
</feature>
<dbReference type="GO" id="GO:0004674">
    <property type="term" value="F:protein serine/threonine kinase activity"/>
    <property type="evidence" value="ECO:0007669"/>
    <property type="project" value="UniProtKB-KW"/>
</dbReference>
<dbReference type="Pfam" id="PF00069">
    <property type="entry name" value="Pkinase"/>
    <property type="match status" value="1"/>
</dbReference>
<dbReference type="SMART" id="SM00220">
    <property type="entry name" value="S_TKc"/>
    <property type="match status" value="1"/>
</dbReference>
<comment type="catalytic activity">
    <reaction evidence="12">
        <text>L-seryl-[protein] + ATP = O-phospho-L-seryl-[protein] + ADP + H(+)</text>
        <dbReference type="Rhea" id="RHEA:17989"/>
        <dbReference type="Rhea" id="RHEA-COMP:9863"/>
        <dbReference type="Rhea" id="RHEA-COMP:11604"/>
        <dbReference type="ChEBI" id="CHEBI:15378"/>
        <dbReference type="ChEBI" id="CHEBI:29999"/>
        <dbReference type="ChEBI" id="CHEBI:30616"/>
        <dbReference type="ChEBI" id="CHEBI:83421"/>
        <dbReference type="ChEBI" id="CHEBI:456216"/>
        <dbReference type="EC" id="2.7.11.1"/>
    </reaction>
</comment>
<dbReference type="RefSeq" id="XP_020437956.1">
    <property type="nucleotide sequence ID" value="XM_020572098.1"/>
</dbReference>
<feature type="compositionally biased region" description="Low complexity" evidence="14">
    <location>
        <begin position="192"/>
        <end position="205"/>
    </location>
</feature>
<feature type="compositionally biased region" description="Low complexity" evidence="14">
    <location>
        <begin position="13"/>
        <end position="37"/>
    </location>
</feature>
<feature type="region of interest" description="Disordered" evidence="14">
    <location>
        <begin position="279"/>
        <end position="303"/>
    </location>
</feature>
<dbReference type="EMBL" id="ADBJ01000004">
    <property type="protein sequence ID" value="EFA85850.1"/>
    <property type="molecule type" value="Genomic_DNA"/>
</dbReference>
<evidence type="ECO:0000256" key="6">
    <source>
        <dbReference type="ARBA" id="ARBA00022723"/>
    </source>
</evidence>
<feature type="region of interest" description="Disordered" evidence="14">
    <location>
        <begin position="1007"/>
        <end position="1096"/>
    </location>
</feature>
<dbReference type="InterPro" id="IPR008271">
    <property type="entry name" value="Ser/Thr_kinase_AS"/>
</dbReference>
<feature type="compositionally biased region" description="Basic and acidic residues" evidence="14">
    <location>
        <begin position="609"/>
        <end position="620"/>
    </location>
</feature>
<feature type="compositionally biased region" description="Low complexity" evidence="14">
    <location>
        <begin position="71"/>
        <end position="86"/>
    </location>
</feature>
<evidence type="ECO:0000313" key="16">
    <source>
        <dbReference type="EMBL" id="EFA85850.1"/>
    </source>
</evidence>
<keyword evidence="10" id="KW-0460">Magnesium</keyword>
<feature type="compositionally biased region" description="Acidic residues" evidence="14">
    <location>
        <begin position="682"/>
        <end position="707"/>
    </location>
</feature>
<dbReference type="PANTHER" id="PTHR48012:SF28">
    <property type="entry name" value="SERINE_THREONINE-PROTEIN KINASE PAKE-RELATED"/>
    <property type="match status" value="1"/>
</dbReference>
<feature type="compositionally biased region" description="Low complexity" evidence="14">
    <location>
        <begin position="285"/>
        <end position="294"/>
    </location>
</feature>
<keyword evidence="7 13" id="KW-0547">Nucleotide-binding</keyword>
<evidence type="ECO:0000313" key="17">
    <source>
        <dbReference type="Proteomes" id="UP000001396"/>
    </source>
</evidence>
<gene>
    <name evidence="16" type="primary">pakF</name>
    <name evidence="16" type="ORF">PPL_01082</name>
</gene>
<evidence type="ECO:0000259" key="15">
    <source>
        <dbReference type="PROSITE" id="PS50011"/>
    </source>
</evidence>
<feature type="compositionally biased region" description="Polar residues" evidence="14">
    <location>
        <begin position="621"/>
        <end position="646"/>
    </location>
</feature>
<evidence type="ECO:0000256" key="12">
    <source>
        <dbReference type="ARBA" id="ARBA00048679"/>
    </source>
</evidence>
<dbReference type="Gene3D" id="1.10.510.10">
    <property type="entry name" value="Transferase(Phosphotransferase) domain 1"/>
    <property type="match status" value="1"/>
</dbReference>
<feature type="region of interest" description="Disordered" evidence="14">
    <location>
        <begin position="607"/>
        <end position="663"/>
    </location>
</feature>
<dbReference type="FunCoup" id="D3AY23">
    <property type="interactions" value="139"/>
</dbReference>
<keyword evidence="6" id="KW-0479">Metal-binding</keyword>
<dbReference type="FunFam" id="1.10.510.10:FF:000499">
    <property type="entry name" value="Serine/threonine-protein kinase KIC1"/>
    <property type="match status" value="1"/>
</dbReference>
<feature type="compositionally biased region" description="Polar residues" evidence="14">
    <location>
        <begin position="1073"/>
        <end position="1087"/>
    </location>
</feature>
<feature type="binding site" evidence="13">
    <location>
        <position position="362"/>
    </location>
    <ligand>
        <name>ATP</name>
        <dbReference type="ChEBI" id="CHEBI:30616"/>
    </ligand>
</feature>
<dbReference type="InterPro" id="IPR017441">
    <property type="entry name" value="Protein_kinase_ATP_BS"/>
</dbReference>
<evidence type="ECO:0000256" key="5">
    <source>
        <dbReference type="ARBA" id="ARBA00022679"/>
    </source>
</evidence>
<feature type="compositionally biased region" description="Low complexity" evidence="14">
    <location>
        <begin position="929"/>
        <end position="942"/>
    </location>
</feature>
<feature type="compositionally biased region" description="Pro residues" evidence="14">
    <location>
        <begin position="800"/>
        <end position="809"/>
    </location>
</feature>
<keyword evidence="8" id="KW-0418">Kinase</keyword>
<feature type="region of interest" description="Disordered" evidence="14">
    <location>
        <begin position="61"/>
        <end position="138"/>
    </location>
</feature>
<feature type="domain" description="Protein kinase" evidence="15">
    <location>
        <begin position="333"/>
        <end position="585"/>
    </location>
</feature>
<comment type="similarity">
    <text evidence="2">Belongs to the protein kinase superfamily. STE Ser/Thr protein kinase family. STE20 subfamily.</text>
</comment>
<evidence type="ECO:0000256" key="8">
    <source>
        <dbReference type="ARBA" id="ARBA00022777"/>
    </source>
</evidence>
<comment type="catalytic activity">
    <reaction evidence="11">
        <text>L-threonyl-[protein] + ATP = O-phospho-L-threonyl-[protein] + ADP + H(+)</text>
        <dbReference type="Rhea" id="RHEA:46608"/>
        <dbReference type="Rhea" id="RHEA-COMP:11060"/>
        <dbReference type="Rhea" id="RHEA-COMP:11605"/>
        <dbReference type="ChEBI" id="CHEBI:15378"/>
        <dbReference type="ChEBI" id="CHEBI:30013"/>
        <dbReference type="ChEBI" id="CHEBI:30616"/>
        <dbReference type="ChEBI" id="CHEBI:61977"/>
        <dbReference type="ChEBI" id="CHEBI:456216"/>
        <dbReference type="EC" id="2.7.11.1"/>
    </reaction>
</comment>
<comment type="cofactor">
    <cofactor evidence="1">
        <name>Mg(2+)</name>
        <dbReference type="ChEBI" id="CHEBI:18420"/>
    </cofactor>
</comment>
<keyword evidence="17" id="KW-1185">Reference proteome</keyword>
<feature type="region of interest" description="Disordered" evidence="14">
    <location>
        <begin position="1"/>
        <end position="49"/>
    </location>
</feature>
<evidence type="ECO:0000256" key="4">
    <source>
        <dbReference type="ARBA" id="ARBA00022527"/>
    </source>
</evidence>
<keyword evidence="5" id="KW-0808">Transferase</keyword>
<feature type="compositionally biased region" description="Low complexity" evidence="14">
    <location>
        <begin position="236"/>
        <end position="263"/>
    </location>
</feature>
<proteinExistence type="inferred from homology"/>
<evidence type="ECO:0000256" key="2">
    <source>
        <dbReference type="ARBA" id="ARBA00008874"/>
    </source>
</evidence>
<dbReference type="GeneID" id="31356612"/>
<protein>
    <recommendedName>
        <fullName evidence="3">non-specific serine/threonine protein kinase</fullName>
        <ecNumber evidence="3">2.7.11.1</ecNumber>
    </recommendedName>
</protein>